<keyword evidence="6 11" id="KW-0547">Nucleotide-binding</keyword>
<feature type="binding site" evidence="11">
    <location>
        <position position="258"/>
    </location>
    <ligand>
        <name>ATP</name>
        <dbReference type="ChEBI" id="CHEBI:30616"/>
    </ligand>
</feature>
<dbReference type="SUPFAM" id="SSF48163">
    <property type="entry name" value="An anticodon-binding domain of class I aminoacyl-tRNA synthetases"/>
    <property type="match status" value="1"/>
</dbReference>
<keyword evidence="5 11" id="KW-0436">Ligase</keyword>
<comment type="subunit">
    <text evidence="3 11">Monomer.</text>
</comment>
<dbReference type="InterPro" id="IPR014729">
    <property type="entry name" value="Rossmann-like_a/b/a_fold"/>
</dbReference>
<name>A0A345C0A0_9BACI</name>
<dbReference type="InterPro" id="IPR020751">
    <property type="entry name" value="aa-tRNA-synth_I_codon-bd_sub2"/>
</dbReference>
<keyword evidence="7 11" id="KW-0067">ATP-binding</keyword>
<comment type="similarity">
    <text evidence="2 11">Belongs to the class-I aminoacyl-tRNA synthetase family. Glutamate--tRNA ligase type 1 subfamily.</text>
</comment>
<dbReference type="NCBIfam" id="TIGR00464">
    <property type="entry name" value="gltX_bact"/>
    <property type="match status" value="1"/>
</dbReference>
<evidence type="ECO:0000256" key="2">
    <source>
        <dbReference type="ARBA" id="ARBA00007894"/>
    </source>
</evidence>
<feature type="short sequence motif" description="'KMSKS' region" evidence="11">
    <location>
        <begin position="255"/>
        <end position="259"/>
    </location>
</feature>
<dbReference type="SUPFAM" id="SSF52374">
    <property type="entry name" value="Nucleotidylyl transferase"/>
    <property type="match status" value="1"/>
</dbReference>
<keyword evidence="9 11" id="KW-0030">Aminoacyl-tRNA synthetase</keyword>
<dbReference type="Proteomes" id="UP000252100">
    <property type="component" value="Chromosome"/>
</dbReference>
<organism evidence="14 15">
    <name type="scientific">Salicibibacter kimchii</name>
    <dbReference type="NCBI Taxonomy" id="2099786"/>
    <lineage>
        <taxon>Bacteria</taxon>
        <taxon>Bacillati</taxon>
        <taxon>Bacillota</taxon>
        <taxon>Bacilli</taxon>
        <taxon>Bacillales</taxon>
        <taxon>Bacillaceae</taxon>
        <taxon>Salicibibacter</taxon>
    </lineage>
</organism>
<comment type="function">
    <text evidence="11">Catalyzes the attachment of glutamate to tRNA(Glu) in a two-step reaction: glutamate is first activated by ATP to form Glu-AMP and then transferred to the acceptor end of tRNA(Glu).</text>
</comment>
<dbReference type="Gene3D" id="1.10.10.350">
    <property type="match status" value="1"/>
</dbReference>
<evidence type="ECO:0000256" key="4">
    <source>
        <dbReference type="ARBA" id="ARBA00022490"/>
    </source>
</evidence>
<dbReference type="EMBL" id="CP031092">
    <property type="protein sequence ID" value="AXF56631.1"/>
    <property type="molecule type" value="Genomic_DNA"/>
</dbReference>
<dbReference type="PANTHER" id="PTHR43311:SF2">
    <property type="entry name" value="GLUTAMATE--TRNA LIGASE, MITOCHONDRIAL-RELATED"/>
    <property type="match status" value="1"/>
</dbReference>
<comment type="caution">
    <text evidence="11">Lacks conserved residue(s) required for the propagation of feature annotation.</text>
</comment>
<dbReference type="InterPro" id="IPR020752">
    <property type="entry name" value="Glu-tRNA-synth_I_codon-bd_sub1"/>
</dbReference>
<dbReference type="AlphaFoldDB" id="A0A345C0A0"/>
<evidence type="ECO:0000313" key="14">
    <source>
        <dbReference type="EMBL" id="AXF56631.1"/>
    </source>
</evidence>
<gene>
    <name evidence="11" type="primary">gltX</name>
    <name evidence="14" type="ORF">DT065_11815</name>
</gene>
<dbReference type="PANTHER" id="PTHR43311">
    <property type="entry name" value="GLUTAMATE--TRNA LIGASE"/>
    <property type="match status" value="1"/>
</dbReference>
<dbReference type="GO" id="GO:0005524">
    <property type="term" value="F:ATP binding"/>
    <property type="evidence" value="ECO:0007669"/>
    <property type="project" value="UniProtKB-UniRule"/>
</dbReference>
<dbReference type="PROSITE" id="PS00178">
    <property type="entry name" value="AA_TRNA_LIGASE_I"/>
    <property type="match status" value="1"/>
</dbReference>
<evidence type="ECO:0000313" key="15">
    <source>
        <dbReference type="Proteomes" id="UP000252100"/>
    </source>
</evidence>
<evidence type="ECO:0000259" key="13">
    <source>
        <dbReference type="Pfam" id="PF19269"/>
    </source>
</evidence>
<evidence type="ECO:0000256" key="9">
    <source>
        <dbReference type="ARBA" id="ARBA00023146"/>
    </source>
</evidence>
<dbReference type="FunFam" id="3.40.50.620:FF:000007">
    <property type="entry name" value="Glutamate--tRNA ligase"/>
    <property type="match status" value="1"/>
</dbReference>
<dbReference type="Pfam" id="PF19269">
    <property type="entry name" value="Anticodon_2"/>
    <property type="match status" value="1"/>
</dbReference>
<evidence type="ECO:0000256" key="3">
    <source>
        <dbReference type="ARBA" id="ARBA00011245"/>
    </source>
</evidence>
<evidence type="ECO:0000256" key="11">
    <source>
        <dbReference type="HAMAP-Rule" id="MF_00022"/>
    </source>
</evidence>
<evidence type="ECO:0000256" key="8">
    <source>
        <dbReference type="ARBA" id="ARBA00022917"/>
    </source>
</evidence>
<dbReference type="OrthoDB" id="9807503at2"/>
<dbReference type="GO" id="GO:0006424">
    <property type="term" value="P:glutamyl-tRNA aminoacylation"/>
    <property type="evidence" value="ECO:0007669"/>
    <property type="project" value="UniProtKB-UniRule"/>
</dbReference>
<dbReference type="GO" id="GO:0008270">
    <property type="term" value="F:zinc ion binding"/>
    <property type="evidence" value="ECO:0007669"/>
    <property type="project" value="InterPro"/>
</dbReference>
<feature type="domain" description="Aminoacyl-tRNA synthetase class I anticodon-binding" evidence="13">
    <location>
        <begin position="339"/>
        <end position="486"/>
    </location>
</feature>
<comment type="catalytic activity">
    <reaction evidence="10 11">
        <text>tRNA(Glu) + L-glutamate + ATP = L-glutamyl-tRNA(Glu) + AMP + diphosphate</text>
        <dbReference type="Rhea" id="RHEA:23540"/>
        <dbReference type="Rhea" id="RHEA-COMP:9663"/>
        <dbReference type="Rhea" id="RHEA-COMP:9680"/>
        <dbReference type="ChEBI" id="CHEBI:29985"/>
        <dbReference type="ChEBI" id="CHEBI:30616"/>
        <dbReference type="ChEBI" id="CHEBI:33019"/>
        <dbReference type="ChEBI" id="CHEBI:78442"/>
        <dbReference type="ChEBI" id="CHEBI:78520"/>
        <dbReference type="ChEBI" id="CHEBI:456215"/>
        <dbReference type="EC" id="6.1.1.17"/>
    </reaction>
</comment>
<dbReference type="InterPro" id="IPR045462">
    <property type="entry name" value="aa-tRNA-synth_I_cd-bd"/>
</dbReference>
<feature type="short sequence motif" description="'HIGH' region" evidence="11">
    <location>
        <begin position="11"/>
        <end position="21"/>
    </location>
</feature>
<dbReference type="FunFam" id="1.10.10.350:FF:000002">
    <property type="entry name" value="Glutamate--tRNA ligase"/>
    <property type="match status" value="1"/>
</dbReference>
<evidence type="ECO:0000256" key="5">
    <source>
        <dbReference type="ARBA" id="ARBA00022598"/>
    </source>
</evidence>
<dbReference type="InterPro" id="IPR000924">
    <property type="entry name" value="Glu/Gln-tRNA-synth"/>
</dbReference>
<dbReference type="Gene3D" id="3.40.50.620">
    <property type="entry name" value="HUPs"/>
    <property type="match status" value="1"/>
</dbReference>
<keyword evidence="8 11" id="KW-0648">Protein biosynthesis</keyword>
<dbReference type="EC" id="6.1.1.17" evidence="11"/>
<sequence length="491" mass="56432">MTQEVRVRFAPSPTGHLHIGGARQALFNYLFARHHNGKFIVRIEDTDQARNIDDATDKLMDSMKWLGLDWDESIENGGPYAPYRSSERFDIYPKYIEQLLKENKAYRCYMTSEELEAEREAQIARGEMPKYSGRDRDLTREQQKAYEAKGIKPVVRFRVPDVNEVPSVVIHDVIRGEVSFDTDGIGDFVIARSDGVPTYNFAVVVDDYLMKISHVIRGEEHLSNTPRQALLYDAFEWERPHFAHAPLILNEDRQKMSKREESIMQFVEQYQDFGYLPEGLVNFLALLGWSPGNEEEKFTIEALIERFSLERVSKAPAVFDKDKLAWMNNQYMKEADSDRLTELVIPHLQKEELLGTSYTEEDREWLKNLVEIYQEQMHYAEEFSSLASLFFQSSIAYEADALDVLNEDHVPEVVTTLSAQLDHLEDFEASEIKKAIKATQKETGQKGKTLFMPIRAAVTGQTHGPELPKAIELLGKETVQARLADASHIQQ</sequence>
<dbReference type="GO" id="GO:0000049">
    <property type="term" value="F:tRNA binding"/>
    <property type="evidence" value="ECO:0007669"/>
    <property type="project" value="InterPro"/>
</dbReference>
<dbReference type="KEGG" id="rue:DT065_11815"/>
<reference evidence="14 15" key="1">
    <citation type="journal article" date="2018" name="J. Microbiol.">
        <title>Salicibibacter kimchii gen. nov., sp. nov., a moderately halophilic and alkalitolerant bacterium in the family Bacillaceae, isolated from kimchi.</title>
        <authorList>
            <person name="Jang J.Y."/>
            <person name="Oh Y.J."/>
            <person name="Lim S.K."/>
            <person name="Park H.K."/>
            <person name="Lee C."/>
            <person name="Kim J.Y."/>
            <person name="Lee M.A."/>
            <person name="Choi H.J."/>
        </authorList>
    </citation>
    <scope>NUCLEOTIDE SEQUENCE [LARGE SCALE GENOMIC DNA]</scope>
    <source>
        <strain evidence="14 15">NKC1-1</strain>
    </source>
</reference>
<evidence type="ECO:0000256" key="1">
    <source>
        <dbReference type="ARBA" id="ARBA00004496"/>
    </source>
</evidence>
<protein>
    <recommendedName>
        <fullName evidence="11">Glutamate--tRNA ligase</fullName>
        <ecNumber evidence="11">6.1.1.17</ecNumber>
    </recommendedName>
    <alternativeName>
        <fullName evidence="11">Glutamyl-tRNA synthetase</fullName>
        <shortName evidence="11">GluRS</shortName>
    </alternativeName>
</protein>
<comment type="subcellular location">
    <subcellularLocation>
        <location evidence="1 11">Cytoplasm</location>
    </subcellularLocation>
</comment>
<accession>A0A345C0A0</accession>
<dbReference type="InterPro" id="IPR033910">
    <property type="entry name" value="GluRS_core"/>
</dbReference>
<dbReference type="Pfam" id="PF00749">
    <property type="entry name" value="tRNA-synt_1c"/>
    <property type="match status" value="1"/>
</dbReference>
<evidence type="ECO:0000256" key="7">
    <source>
        <dbReference type="ARBA" id="ARBA00022840"/>
    </source>
</evidence>
<dbReference type="GO" id="GO:0005829">
    <property type="term" value="C:cytosol"/>
    <property type="evidence" value="ECO:0007669"/>
    <property type="project" value="TreeGrafter"/>
</dbReference>
<dbReference type="PRINTS" id="PR00987">
    <property type="entry name" value="TRNASYNTHGLU"/>
</dbReference>
<dbReference type="HAMAP" id="MF_00022">
    <property type="entry name" value="Glu_tRNA_synth_type1"/>
    <property type="match status" value="1"/>
</dbReference>
<dbReference type="InterPro" id="IPR008925">
    <property type="entry name" value="aa_tRNA-synth_I_cd-bd_sf"/>
</dbReference>
<dbReference type="CDD" id="cd00808">
    <property type="entry name" value="GluRS_core"/>
    <property type="match status" value="1"/>
</dbReference>
<feature type="domain" description="Glutamyl/glutaminyl-tRNA synthetase class Ib catalytic" evidence="12">
    <location>
        <begin position="4"/>
        <end position="326"/>
    </location>
</feature>
<dbReference type="InterPro" id="IPR049940">
    <property type="entry name" value="GluQ/Sye"/>
</dbReference>
<dbReference type="Gene3D" id="1.10.8.70">
    <property type="entry name" value="Glutamate-tRNA synthetase, class I, anticodon-binding domain 1"/>
    <property type="match status" value="1"/>
</dbReference>
<proteinExistence type="inferred from homology"/>
<evidence type="ECO:0000256" key="10">
    <source>
        <dbReference type="ARBA" id="ARBA00048351"/>
    </source>
</evidence>
<dbReference type="InterPro" id="IPR004527">
    <property type="entry name" value="Glu-tRNA-ligase_bac/mito"/>
</dbReference>
<keyword evidence="4 11" id="KW-0963">Cytoplasm</keyword>
<dbReference type="GO" id="GO:0004818">
    <property type="term" value="F:glutamate-tRNA ligase activity"/>
    <property type="evidence" value="ECO:0007669"/>
    <property type="project" value="UniProtKB-UniRule"/>
</dbReference>
<dbReference type="InterPro" id="IPR001412">
    <property type="entry name" value="aa-tRNA-synth_I_CS"/>
</dbReference>
<keyword evidence="15" id="KW-1185">Reference proteome</keyword>
<evidence type="ECO:0000256" key="6">
    <source>
        <dbReference type="ARBA" id="ARBA00022741"/>
    </source>
</evidence>
<dbReference type="RefSeq" id="WP_114373587.1">
    <property type="nucleotide sequence ID" value="NZ_CP031092.1"/>
</dbReference>
<dbReference type="InterPro" id="IPR020058">
    <property type="entry name" value="Glu/Gln-tRNA-synth_Ib_cat-dom"/>
</dbReference>
<evidence type="ECO:0000259" key="12">
    <source>
        <dbReference type="Pfam" id="PF00749"/>
    </source>
</evidence>